<evidence type="ECO:0000256" key="1">
    <source>
        <dbReference type="SAM" id="Coils"/>
    </source>
</evidence>
<comment type="caution">
    <text evidence="2">The sequence shown here is derived from an EMBL/GenBank/DDBJ whole genome shotgun (WGS) entry which is preliminary data.</text>
</comment>
<proteinExistence type="predicted"/>
<dbReference type="Gene3D" id="3.40.50.2000">
    <property type="entry name" value="Glycogen Phosphorylase B"/>
    <property type="match status" value="1"/>
</dbReference>
<sequence length="398" mass="46035">MGLIGKVSNSITSLSKYVQHKNTDRLVKQVLDIADFEPIIQTAPKKLENVIFVTPYMSKHSGGLTSVLRIAMRLSENNINVYFTCPTNDNLSEMMINANDNLSCYQAKYINWKEAKKNVYDFVIAVQDTYVYYARKLNGYLIYFVQDYEPYFNPVGDRYFLSKKSLELGEDIISLGKWNLQEINRNIVNNKLGKLYSIEFPFEVSEYPLSKKDFKNLHKRKEINFAVYIKREAKRLPGIIMNLLNQLYEDYDKENIRLNIFYFGLHSIEKVKYGINMGRISKTEIKKLYDKCDFGMVASMTNISLVPYEMIASGLPVIEFADGSYGTFLGEDTAILLESFSSKELKNKMDNYINNIPKLNSLCEKAQNKIKKLSWDISAEQFKIILENITIEDKNKGI</sequence>
<evidence type="ECO:0000313" key="3">
    <source>
        <dbReference type="Proteomes" id="UP000284220"/>
    </source>
</evidence>
<dbReference type="RefSeq" id="WP_118197819.1">
    <property type="nucleotide sequence ID" value="NZ_JBCJBY010000004.1"/>
</dbReference>
<organism evidence="2 3">
    <name type="scientific">Blautia obeum</name>
    <dbReference type="NCBI Taxonomy" id="40520"/>
    <lineage>
        <taxon>Bacteria</taxon>
        <taxon>Bacillati</taxon>
        <taxon>Bacillota</taxon>
        <taxon>Clostridia</taxon>
        <taxon>Lachnospirales</taxon>
        <taxon>Lachnospiraceae</taxon>
        <taxon>Blautia</taxon>
    </lineage>
</organism>
<dbReference type="AlphaFoldDB" id="A0A414SDP8"/>
<dbReference type="EMBL" id="QRHZ01000004">
    <property type="protein sequence ID" value="RHG17336.1"/>
    <property type="molecule type" value="Genomic_DNA"/>
</dbReference>
<dbReference type="Gene3D" id="3.40.50.11090">
    <property type="match status" value="1"/>
</dbReference>
<keyword evidence="2" id="KW-0808">Transferase</keyword>
<keyword evidence="1" id="KW-0175">Coiled coil</keyword>
<dbReference type="SUPFAM" id="SSF53756">
    <property type="entry name" value="UDP-Glycosyltransferase/glycogen phosphorylase"/>
    <property type="match status" value="1"/>
</dbReference>
<gene>
    <name evidence="2" type="ORF">DW272_09850</name>
</gene>
<dbReference type="GO" id="GO:0016740">
    <property type="term" value="F:transferase activity"/>
    <property type="evidence" value="ECO:0007669"/>
    <property type="project" value="UniProtKB-KW"/>
</dbReference>
<protein>
    <submittedName>
        <fullName evidence="2">Glycosyltransferase family 1 protein</fullName>
    </submittedName>
</protein>
<evidence type="ECO:0000313" key="2">
    <source>
        <dbReference type="EMBL" id="RHG17336.1"/>
    </source>
</evidence>
<feature type="coiled-coil region" evidence="1">
    <location>
        <begin position="342"/>
        <end position="369"/>
    </location>
</feature>
<reference evidence="2 3" key="1">
    <citation type="submission" date="2018-08" db="EMBL/GenBank/DDBJ databases">
        <title>A genome reference for cultivated species of the human gut microbiota.</title>
        <authorList>
            <person name="Zou Y."/>
            <person name="Xue W."/>
            <person name="Luo G."/>
        </authorList>
    </citation>
    <scope>NUCLEOTIDE SEQUENCE [LARGE SCALE GENOMIC DNA]</scope>
    <source>
        <strain evidence="2 3">AM22-9LB</strain>
    </source>
</reference>
<dbReference type="Proteomes" id="UP000284220">
    <property type="component" value="Unassembled WGS sequence"/>
</dbReference>
<name>A0A414SDP8_9FIRM</name>
<accession>A0A414SDP8</accession>